<feature type="non-terminal residue" evidence="1">
    <location>
        <position position="1"/>
    </location>
</feature>
<protein>
    <submittedName>
        <fullName evidence="1">Uncharacterized protein</fullName>
    </submittedName>
</protein>
<keyword evidence="2" id="KW-1185">Reference proteome</keyword>
<organism evidence="1 2">
    <name type="scientific">Trichonephila inaurata madagascariensis</name>
    <dbReference type="NCBI Taxonomy" id="2747483"/>
    <lineage>
        <taxon>Eukaryota</taxon>
        <taxon>Metazoa</taxon>
        <taxon>Ecdysozoa</taxon>
        <taxon>Arthropoda</taxon>
        <taxon>Chelicerata</taxon>
        <taxon>Arachnida</taxon>
        <taxon>Araneae</taxon>
        <taxon>Araneomorphae</taxon>
        <taxon>Entelegynae</taxon>
        <taxon>Araneoidea</taxon>
        <taxon>Nephilidae</taxon>
        <taxon>Trichonephila</taxon>
        <taxon>Trichonephila inaurata</taxon>
    </lineage>
</organism>
<gene>
    <name evidence="1" type="ORF">TNIN_48701</name>
</gene>
<comment type="caution">
    <text evidence="1">The sequence shown here is derived from an EMBL/GenBank/DDBJ whole genome shotgun (WGS) entry which is preliminary data.</text>
</comment>
<dbReference type="EMBL" id="BMAV01027387">
    <property type="protein sequence ID" value="GFS58974.1"/>
    <property type="molecule type" value="Genomic_DNA"/>
</dbReference>
<evidence type="ECO:0000313" key="1">
    <source>
        <dbReference type="EMBL" id="GFS58974.1"/>
    </source>
</evidence>
<sequence>FQKGKGLSWVNTSLN</sequence>
<name>A0A8X6MIE9_9ARAC</name>
<proteinExistence type="predicted"/>
<reference evidence="1" key="1">
    <citation type="submission" date="2020-08" db="EMBL/GenBank/DDBJ databases">
        <title>Multicomponent nature underlies the extraordinary mechanical properties of spider dragline silk.</title>
        <authorList>
            <person name="Kono N."/>
            <person name="Nakamura H."/>
            <person name="Mori M."/>
            <person name="Yoshida Y."/>
            <person name="Ohtoshi R."/>
            <person name="Malay A.D."/>
            <person name="Moran D.A.P."/>
            <person name="Tomita M."/>
            <person name="Numata K."/>
            <person name="Arakawa K."/>
        </authorList>
    </citation>
    <scope>NUCLEOTIDE SEQUENCE</scope>
</reference>
<accession>A0A8X6MIE9</accession>
<evidence type="ECO:0000313" key="2">
    <source>
        <dbReference type="Proteomes" id="UP000886998"/>
    </source>
</evidence>
<dbReference type="Proteomes" id="UP000886998">
    <property type="component" value="Unassembled WGS sequence"/>
</dbReference>